<comment type="caution">
    <text evidence="6">The sequence shown here is derived from an EMBL/GenBank/DDBJ whole genome shotgun (WGS) entry which is preliminary data.</text>
</comment>
<dbReference type="Gene3D" id="3.30.860.10">
    <property type="entry name" value="30s Ribosomal Protein S19, Chain A"/>
    <property type="match status" value="1"/>
</dbReference>
<evidence type="ECO:0000256" key="3">
    <source>
        <dbReference type="ARBA" id="ARBA00023274"/>
    </source>
</evidence>
<evidence type="ECO:0000256" key="2">
    <source>
        <dbReference type="ARBA" id="ARBA00022980"/>
    </source>
</evidence>
<reference evidence="6" key="1">
    <citation type="submission" date="2023-02" db="EMBL/GenBank/DDBJ databases">
        <title>Identification and recombinant expression of a fungal hydrolase from Papiliotrema laurentii that hydrolyzes apple cutin and clears colloidal polyester polyurethane.</title>
        <authorList>
            <consortium name="DOE Joint Genome Institute"/>
            <person name="Roman V.A."/>
            <person name="Bojanowski C."/>
            <person name="Crable B.R."/>
            <person name="Wagner D.N."/>
            <person name="Hung C.S."/>
            <person name="Nadeau L.J."/>
            <person name="Schratz L."/>
            <person name="Haridas S."/>
            <person name="Pangilinan J."/>
            <person name="Lipzen A."/>
            <person name="Na H."/>
            <person name="Yan M."/>
            <person name="Ng V."/>
            <person name="Grigoriev I.V."/>
            <person name="Spatafora J.W."/>
            <person name="Barlow D."/>
            <person name="Biffinger J."/>
            <person name="Kelley-Loughnane N."/>
            <person name="Varaljay V.A."/>
            <person name="Crookes-Goodson W.J."/>
        </authorList>
    </citation>
    <scope>NUCLEOTIDE SEQUENCE</scope>
    <source>
        <strain evidence="6">5307AH</strain>
    </source>
</reference>
<dbReference type="AlphaFoldDB" id="A0AAD9L7T6"/>
<evidence type="ECO:0000256" key="1">
    <source>
        <dbReference type="ARBA" id="ARBA00007345"/>
    </source>
</evidence>
<name>A0AAD9L7T6_PAPLA</name>
<comment type="similarity">
    <text evidence="1 5">Belongs to the universal ribosomal protein uS19 family.</text>
</comment>
<dbReference type="InterPro" id="IPR020934">
    <property type="entry name" value="Ribosomal_uS19_CS"/>
</dbReference>
<dbReference type="EMBL" id="JAODAN010000002">
    <property type="protein sequence ID" value="KAK1926228.1"/>
    <property type="molecule type" value="Genomic_DNA"/>
</dbReference>
<evidence type="ECO:0000313" key="7">
    <source>
        <dbReference type="Proteomes" id="UP001182556"/>
    </source>
</evidence>
<keyword evidence="3 5" id="KW-0687">Ribonucleoprotein</keyword>
<evidence type="ECO:0000313" key="6">
    <source>
        <dbReference type="EMBL" id="KAK1926228.1"/>
    </source>
</evidence>
<organism evidence="6 7">
    <name type="scientific">Papiliotrema laurentii</name>
    <name type="common">Cryptococcus laurentii</name>
    <dbReference type="NCBI Taxonomy" id="5418"/>
    <lineage>
        <taxon>Eukaryota</taxon>
        <taxon>Fungi</taxon>
        <taxon>Dikarya</taxon>
        <taxon>Basidiomycota</taxon>
        <taxon>Agaricomycotina</taxon>
        <taxon>Tremellomycetes</taxon>
        <taxon>Tremellales</taxon>
        <taxon>Rhynchogastremaceae</taxon>
        <taxon>Papiliotrema</taxon>
    </lineage>
</organism>
<dbReference type="GO" id="GO:0003735">
    <property type="term" value="F:structural constituent of ribosome"/>
    <property type="evidence" value="ECO:0007669"/>
    <property type="project" value="InterPro"/>
</dbReference>
<accession>A0AAD9L7T6</accession>
<dbReference type="GO" id="GO:0006412">
    <property type="term" value="P:translation"/>
    <property type="evidence" value="ECO:0007669"/>
    <property type="project" value="InterPro"/>
</dbReference>
<dbReference type="PIRSF" id="PIRSF002144">
    <property type="entry name" value="Ribosomal_S19"/>
    <property type="match status" value="1"/>
</dbReference>
<sequence length="92" mass="10415">MQPSLALLARSVWKGPYFVAFPSLATAVKNNKPIYTKARACTILPNHVGVEFHVHNGKDYIPVKVTEDMVGHKLGEFAQTRKKFSYRATRNR</sequence>
<dbReference type="Proteomes" id="UP001182556">
    <property type="component" value="Unassembled WGS sequence"/>
</dbReference>
<evidence type="ECO:0000256" key="4">
    <source>
        <dbReference type="ARBA" id="ARBA00044183"/>
    </source>
</evidence>
<evidence type="ECO:0000256" key="5">
    <source>
        <dbReference type="RuleBase" id="RU003485"/>
    </source>
</evidence>
<protein>
    <recommendedName>
        <fullName evidence="4">Small ribosomal subunit protein uS19m</fullName>
    </recommendedName>
</protein>
<proteinExistence type="inferred from homology"/>
<dbReference type="PANTHER" id="PTHR11880">
    <property type="entry name" value="RIBOSOMAL PROTEIN S19P FAMILY MEMBER"/>
    <property type="match status" value="1"/>
</dbReference>
<keyword evidence="7" id="KW-1185">Reference proteome</keyword>
<dbReference type="SUPFAM" id="SSF54570">
    <property type="entry name" value="Ribosomal protein S19"/>
    <property type="match status" value="1"/>
</dbReference>
<dbReference type="InterPro" id="IPR002222">
    <property type="entry name" value="Ribosomal_uS19"/>
</dbReference>
<dbReference type="FunFam" id="3.30.860.10:FF:000001">
    <property type="entry name" value="30S ribosomal protein S19"/>
    <property type="match status" value="1"/>
</dbReference>
<keyword evidence="2 5" id="KW-0689">Ribosomal protein</keyword>
<gene>
    <name evidence="6" type="ORF">DB88DRAFT_481169</name>
</gene>
<dbReference type="PANTHER" id="PTHR11880:SF8">
    <property type="entry name" value="SMALL RIBOSOMAL SUBUNIT PROTEIN US19M"/>
    <property type="match status" value="1"/>
</dbReference>
<dbReference type="Pfam" id="PF00203">
    <property type="entry name" value="Ribosomal_S19"/>
    <property type="match status" value="1"/>
</dbReference>
<dbReference type="InterPro" id="IPR023575">
    <property type="entry name" value="Ribosomal_uS19_SF"/>
</dbReference>
<dbReference type="PROSITE" id="PS00323">
    <property type="entry name" value="RIBOSOMAL_S19"/>
    <property type="match status" value="1"/>
</dbReference>
<dbReference type="PRINTS" id="PR00975">
    <property type="entry name" value="RIBOSOMALS19"/>
</dbReference>
<dbReference type="GO" id="GO:0003723">
    <property type="term" value="F:RNA binding"/>
    <property type="evidence" value="ECO:0007669"/>
    <property type="project" value="InterPro"/>
</dbReference>
<dbReference type="GO" id="GO:0000028">
    <property type="term" value="P:ribosomal small subunit assembly"/>
    <property type="evidence" value="ECO:0007669"/>
    <property type="project" value="TreeGrafter"/>
</dbReference>
<dbReference type="HAMAP" id="MF_00531">
    <property type="entry name" value="Ribosomal_uS19"/>
    <property type="match status" value="1"/>
</dbReference>
<dbReference type="GO" id="GO:0005763">
    <property type="term" value="C:mitochondrial small ribosomal subunit"/>
    <property type="evidence" value="ECO:0007669"/>
    <property type="project" value="TreeGrafter"/>
</dbReference>